<evidence type="ECO:0000313" key="2">
    <source>
        <dbReference type="EMBL" id="CUV02051.1"/>
    </source>
</evidence>
<gene>
    <name evidence="2" type="ORF">MGWOODY_Clf433</name>
</gene>
<dbReference type="InterPro" id="IPR011051">
    <property type="entry name" value="RmlC_Cupin_sf"/>
</dbReference>
<dbReference type="Pfam" id="PF12973">
    <property type="entry name" value="Cupin_7"/>
    <property type="match status" value="1"/>
</dbReference>
<dbReference type="AlphaFoldDB" id="A0A160V7Z0"/>
<reference evidence="2" key="1">
    <citation type="submission" date="2015-10" db="EMBL/GenBank/DDBJ databases">
        <authorList>
            <person name="Gilbert D.G."/>
        </authorList>
    </citation>
    <scope>NUCLEOTIDE SEQUENCE</scope>
</reference>
<dbReference type="Gene3D" id="2.60.120.10">
    <property type="entry name" value="Jelly Rolls"/>
    <property type="match status" value="1"/>
</dbReference>
<dbReference type="SUPFAM" id="SSF51182">
    <property type="entry name" value="RmlC-like cupins"/>
    <property type="match status" value="1"/>
</dbReference>
<accession>A0A160V7Z0</accession>
<protein>
    <recommendedName>
        <fullName evidence="1">ChrR-like cupin domain-containing protein</fullName>
    </recommendedName>
</protein>
<dbReference type="InterPro" id="IPR025979">
    <property type="entry name" value="ChrR-like_cupin_dom"/>
</dbReference>
<sequence>MPKTEREFHHHDEVEWTPVAADSGAVGEGMIEKILNFDPEAGVSTRMLRFEPGVDTDQVITHDFWEEVYIIDGEMHDKTINQTFTAGMSACRPPGMPHGPYASTIGCTTFEVRYYRK</sequence>
<dbReference type="EMBL" id="FAXA01000170">
    <property type="protein sequence ID" value="CUV02051.1"/>
    <property type="molecule type" value="Genomic_DNA"/>
</dbReference>
<feature type="domain" description="ChrR-like cupin" evidence="1">
    <location>
        <begin position="7"/>
        <end position="110"/>
    </location>
</feature>
<name>A0A160V7Z0_9ZZZZ</name>
<dbReference type="InterPro" id="IPR014710">
    <property type="entry name" value="RmlC-like_jellyroll"/>
</dbReference>
<organism evidence="2">
    <name type="scientific">hydrothermal vent metagenome</name>
    <dbReference type="NCBI Taxonomy" id="652676"/>
    <lineage>
        <taxon>unclassified sequences</taxon>
        <taxon>metagenomes</taxon>
        <taxon>ecological metagenomes</taxon>
    </lineage>
</organism>
<proteinExistence type="predicted"/>
<evidence type="ECO:0000259" key="1">
    <source>
        <dbReference type="Pfam" id="PF12973"/>
    </source>
</evidence>